<dbReference type="InterPro" id="IPR052027">
    <property type="entry name" value="PspC"/>
</dbReference>
<keyword evidence="3 6" id="KW-0812">Transmembrane</keyword>
<gene>
    <name evidence="8" type="ORF">FD13_GL001506</name>
</gene>
<evidence type="ECO:0000313" key="8">
    <source>
        <dbReference type="EMBL" id="KRN02787.1"/>
    </source>
</evidence>
<evidence type="ECO:0000259" key="7">
    <source>
        <dbReference type="Pfam" id="PF04024"/>
    </source>
</evidence>
<keyword evidence="5 6" id="KW-0472">Membrane</keyword>
<proteinExistence type="predicted"/>
<dbReference type="GO" id="GO:0005886">
    <property type="term" value="C:plasma membrane"/>
    <property type="evidence" value="ECO:0007669"/>
    <property type="project" value="UniProtKB-SubCell"/>
</dbReference>
<dbReference type="OrthoDB" id="9815286at2"/>
<dbReference type="PATRIC" id="fig|1423803.3.peg.1551"/>
<dbReference type="AlphaFoldDB" id="A0A0R2DHE2"/>
<dbReference type="Proteomes" id="UP000051589">
    <property type="component" value="Unassembled WGS sequence"/>
</dbReference>
<evidence type="ECO:0000256" key="1">
    <source>
        <dbReference type="ARBA" id="ARBA00004162"/>
    </source>
</evidence>
<sequence>MKNIHRSKDNRIVAGVIGGLAEHYDWNVGVARLLFVVLAITPVVPGLIAYLILWMIMGDPE</sequence>
<dbReference type="PANTHER" id="PTHR33885">
    <property type="entry name" value="PHAGE SHOCK PROTEIN C"/>
    <property type="match status" value="1"/>
</dbReference>
<dbReference type="Pfam" id="PF04024">
    <property type="entry name" value="PspC"/>
    <property type="match status" value="1"/>
</dbReference>
<evidence type="ECO:0000313" key="9">
    <source>
        <dbReference type="Proteomes" id="UP000051589"/>
    </source>
</evidence>
<keyword evidence="4 6" id="KW-1133">Transmembrane helix</keyword>
<evidence type="ECO:0000256" key="6">
    <source>
        <dbReference type="SAM" id="Phobius"/>
    </source>
</evidence>
<organism evidence="8 9">
    <name type="scientific">Levilactobacillus senmaizukei DSM 21775 = NBRC 103853</name>
    <dbReference type="NCBI Taxonomy" id="1423803"/>
    <lineage>
        <taxon>Bacteria</taxon>
        <taxon>Bacillati</taxon>
        <taxon>Bacillota</taxon>
        <taxon>Bacilli</taxon>
        <taxon>Lactobacillales</taxon>
        <taxon>Lactobacillaceae</taxon>
        <taxon>Levilactobacillus</taxon>
    </lineage>
</organism>
<name>A0A0R2DHE2_9LACO</name>
<keyword evidence="9" id="KW-1185">Reference proteome</keyword>
<dbReference type="PANTHER" id="PTHR33885:SF3">
    <property type="entry name" value="PHAGE SHOCK PROTEIN C"/>
    <property type="match status" value="1"/>
</dbReference>
<protein>
    <recommendedName>
        <fullName evidence="7">Phage shock protein PspC N-terminal domain-containing protein</fullName>
    </recommendedName>
</protein>
<comment type="caution">
    <text evidence="8">The sequence shown here is derived from an EMBL/GenBank/DDBJ whole genome shotgun (WGS) entry which is preliminary data.</text>
</comment>
<feature type="transmembrane region" description="Helical" evidence="6">
    <location>
        <begin position="33"/>
        <end position="57"/>
    </location>
</feature>
<keyword evidence="2" id="KW-1003">Cell membrane</keyword>
<dbReference type="InterPro" id="IPR007168">
    <property type="entry name" value="Phageshock_PspC_N"/>
</dbReference>
<evidence type="ECO:0000256" key="3">
    <source>
        <dbReference type="ARBA" id="ARBA00022692"/>
    </source>
</evidence>
<evidence type="ECO:0000256" key="2">
    <source>
        <dbReference type="ARBA" id="ARBA00022475"/>
    </source>
</evidence>
<dbReference type="STRING" id="1423803.FD13_GL001506"/>
<comment type="subcellular location">
    <subcellularLocation>
        <location evidence="1">Cell membrane</location>
        <topology evidence="1">Single-pass membrane protein</topology>
    </subcellularLocation>
</comment>
<evidence type="ECO:0000256" key="5">
    <source>
        <dbReference type="ARBA" id="ARBA00023136"/>
    </source>
</evidence>
<dbReference type="RefSeq" id="WP_061775940.1">
    <property type="nucleotide sequence ID" value="NZ_AYZH01000004.1"/>
</dbReference>
<evidence type="ECO:0000256" key="4">
    <source>
        <dbReference type="ARBA" id="ARBA00022989"/>
    </source>
</evidence>
<feature type="domain" description="Phage shock protein PspC N-terminal" evidence="7">
    <location>
        <begin position="3"/>
        <end position="57"/>
    </location>
</feature>
<dbReference type="EMBL" id="AYZH01000004">
    <property type="protein sequence ID" value="KRN02787.1"/>
    <property type="molecule type" value="Genomic_DNA"/>
</dbReference>
<accession>A0A0R2DHE2</accession>
<reference evidence="8 9" key="1">
    <citation type="journal article" date="2015" name="Genome Announc.">
        <title>Expanding the biotechnology potential of lactobacilli through comparative genomics of 213 strains and associated genera.</title>
        <authorList>
            <person name="Sun Z."/>
            <person name="Harris H.M."/>
            <person name="McCann A."/>
            <person name="Guo C."/>
            <person name="Argimon S."/>
            <person name="Zhang W."/>
            <person name="Yang X."/>
            <person name="Jeffery I.B."/>
            <person name="Cooney J.C."/>
            <person name="Kagawa T.F."/>
            <person name="Liu W."/>
            <person name="Song Y."/>
            <person name="Salvetti E."/>
            <person name="Wrobel A."/>
            <person name="Rasinkangas P."/>
            <person name="Parkhill J."/>
            <person name="Rea M.C."/>
            <person name="O'Sullivan O."/>
            <person name="Ritari J."/>
            <person name="Douillard F.P."/>
            <person name="Paul Ross R."/>
            <person name="Yang R."/>
            <person name="Briner A.E."/>
            <person name="Felis G.E."/>
            <person name="de Vos W.M."/>
            <person name="Barrangou R."/>
            <person name="Klaenhammer T.R."/>
            <person name="Caufield P.W."/>
            <person name="Cui Y."/>
            <person name="Zhang H."/>
            <person name="O'Toole P.W."/>
        </authorList>
    </citation>
    <scope>NUCLEOTIDE SEQUENCE [LARGE SCALE GENOMIC DNA]</scope>
    <source>
        <strain evidence="8 9">DSM 21775</strain>
    </source>
</reference>